<accession>A0A0R2JZI8</accession>
<evidence type="ECO:0000313" key="2">
    <source>
        <dbReference type="EMBL" id="SER47253.1"/>
    </source>
</evidence>
<dbReference type="EMBL" id="JQBY01000008">
    <property type="protein sequence ID" value="KRN82686.1"/>
    <property type="molecule type" value="Genomic_DNA"/>
</dbReference>
<dbReference type="RefSeq" id="WP_057805990.1">
    <property type="nucleotide sequence ID" value="NZ_BJYP01000015.1"/>
</dbReference>
<gene>
    <name evidence="1" type="ORF">IV87_GL002070</name>
    <name evidence="2" type="ORF">SAMN04487973_10769</name>
</gene>
<evidence type="ECO:0008006" key="5">
    <source>
        <dbReference type="Google" id="ProtNLM"/>
    </source>
</evidence>
<dbReference type="Proteomes" id="UP000182818">
    <property type="component" value="Unassembled WGS sequence"/>
</dbReference>
<keyword evidence="4" id="KW-1185">Reference proteome</keyword>
<dbReference type="AlphaFoldDB" id="A0A0R2JZI8"/>
<reference evidence="2 4" key="2">
    <citation type="submission" date="2016-10" db="EMBL/GenBank/DDBJ databases">
        <authorList>
            <person name="Varghese N."/>
            <person name="Submissions S."/>
        </authorList>
    </citation>
    <scope>NUCLEOTIDE SEQUENCE [LARGE SCALE GENOMIC DNA]</scope>
    <source>
        <strain evidence="2 4">CGMCC 1.3889</strain>
    </source>
</reference>
<dbReference type="GeneID" id="76043425"/>
<dbReference type="Gene3D" id="3.30.160.250">
    <property type="match status" value="1"/>
</dbReference>
<proteinExistence type="predicted"/>
<organism evidence="1 3">
    <name type="scientific">Pediococcus ethanolidurans</name>
    <dbReference type="NCBI Taxonomy" id="319653"/>
    <lineage>
        <taxon>Bacteria</taxon>
        <taxon>Bacillati</taxon>
        <taxon>Bacillota</taxon>
        <taxon>Bacilli</taxon>
        <taxon>Lactobacillales</taxon>
        <taxon>Lactobacillaceae</taxon>
        <taxon>Pediococcus</taxon>
    </lineage>
</organism>
<name>A0A0R2JZI8_9LACO</name>
<dbReference type="EMBL" id="FOGK01000007">
    <property type="protein sequence ID" value="SER47253.1"/>
    <property type="molecule type" value="Genomic_DNA"/>
</dbReference>
<evidence type="ECO:0000313" key="3">
    <source>
        <dbReference type="Proteomes" id="UP000051749"/>
    </source>
</evidence>
<dbReference type="Proteomes" id="UP000051749">
    <property type="component" value="Unassembled WGS sequence"/>
</dbReference>
<reference evidence="1 3" key="1">
    <citation type="journal article" date="2015" name="Genome Announc.">
        <title>Expanding the biotechnology potential of lactobacilli through comparative genomics of 213 strains and associated genera.</title>
        <authorList>
            <person name="Sun Z."/>
            <person name="Harris H.M."/>
            <person name="McCann A."/>
            <person name="Guo C."/>
            <person name="Argimon S."/>
            <person name="Zhang W."/>
            <person name="Yang X."/>
            <person name="Jeffery I.B."/>
            <person name="Cooney J.C."/>
            <person name="Kagawa T.F."/>
            <person name="Liu W."/>
            <person name="Song Y."/>
            <person name="Salvetti E."/>
            <person name="Wrobel A."/>
            <person name="Rasinkangas P."/>
            <person name="Parkhill J."/>
            <person name="Rea M.C."/>
            <person name="O'Sullivan O."/>
            <person name="Ritari J."/>
            <person name="Douillard F.P."/>
            <person name="Paul Ross R."/>
            <person name="Yang R."/>
            <person name="Briner A.E."/>
            <person name="Felis G.E."/>
            <person name="de Vos W.M."/>
            <person name="Barrangou R."/>
            <person name="Klaenhammer T.R."/>
            <person name="Caufield P.W."/>
            <person name="Cui Y."/>
            <person name="Zhang H."/>
            <person name="O'Toole P.W."/>
        </authorList>
    </citation>
    <scope>NUCLEOTIDE SEQUENCE [LARGE SCALE GENOMIC DNA]</scope>
    <source>
        <strain evidence="1 3">DSM 22301</strain>
    </source>
</reference>
<sequence length="119" mass="13363">MKIYPAIYSVQNGIVELLIPDFPGMLIEGKTLVEATEKAEKLIIAQGKLPEPSNMNNTHLVEGEHIIMLPITEYAGKNTKRIRRNVTIPQYLNDWAKQTGINVSQVLTEALDQKFKTAD</sequence>
<protein>
    <recommendedName>
        <fullName evidence="5">HicB-like antitoxin of toxin-antitoxin system domain-containing protein</fullName>
    </recommendedName>
</protein>
<comment type="caution">
    <text evidence="1">The sequence shown here is derived from an EMBL/GenBank/DDBJ whole genome shotgun (WGS) entry which is preliminary data.</text>
</comment>
<dbReference type="PATRIC" id="fig|319653.3.peg.2108"/>
<dbReference type="OrthoDB" id="5419659at2"/>
<dbReference type="STRING" id="319653.SAMN04487973_10769"/>
<evidence type="ECO:0000313" key="1">
    <source>
        <dbReference type="EMBL" id="KRN82686.1"/>
    </source>
</evidence>
<evidence type="ECO:0000313" key="4">
    <source>
        <dbReference type="Proteomes" id="UP000182818"/>
    </source>
</evidence>